<organism evidence="2 3">
    <name type="scientific">Vigna unguiculata</name>
    <name type="common">Cowpea</name>
    <dbReference type="NCBI Taxonomy" id="3917"/>
    <lineage>
        <taxon>Eukaryota</taxon>
        <taxon>Viridiplantae</taxon>
        <taxon>Streptophyta</taxon>
        <taxon>Embryophyta</taxon>
        <taxon>Tracheophyta</taxon>
        <taxon>Spermatophyta</taxon>
        <taxon>Magnoliopsida</taxon>
        <taxon>eudicotyledons</taxon>
        <taxon>Gunneridae</taxon>
        <taxon>Pentapetalae</taxon>
        <taxon>rosids</taxon>
        <taxon>fabids</taxon>
        <taxon>Fabales</taxon>
        <taxon>Fabaceae</taxon>
        <taxon>Papilionoideae</taxon>
        <taxon>50 kb inversion clade</taxon>
        <taxon>NPAAA clade</taxon>
        <taxon>indigoferoid/millettioid clade</taxon>
        <taxon>Phaseoleae</taxon>
        <taxon>Vigna</taxon>
    </lineage>
</organism>
<evidence type="ECO:0000313" key="3">
    <source>
        <dbReference type="Proteomes" id="UP000501690"/>
    </source>
</evidence>
<dbReference type="AlphaFoldDB" id="A0A4D6NQ05"/>
<name>A0A4D6NQ05_VIGUN</name>
<proteinExistence type="predicted"/>
<gene>
    <name evidence="2" type="ORF">DEO72_LG11g1324</name>
</gene>
<accession>A0A4D6NQ05</accession>
<feature type="region of interest" description="Disordered" evidence="1">
    <location>
        <begin position="106"/>
        <end position="132"/>
    </location>
</feature>
<evidence type="ECO:0000256" key="1">
    <source>
        <dbReference type="SAM" id="MobiDB-lite"/>
    </source>
</evidence>
<keyword evidence="3" id="KW-1185">Reference proteome</keyword>
<dbReference type="Proteomes" id="UP000501690">
    <property type="component" value="Linkage Group LG11"/>
</dbReference>
<sequence length="150" mass="16412">MTDCHIINPPLTQITNQCLPHHCLLPNTNPNPNLSFSLFHINPLQAAAAAATPDSGRHQTSVGHPPPRQPPPARTTSLAPTSDNPSRHRLLRHAVTLHHATTTTACTSKLLGPSTRPPHEAPPSPQSRCRNHHCTRLSPSRILFSIWSRC</sequence>
<protein>
    <submittedName>
        <fullName evidence="2">Uncharacterized protein</fullName>
    </submittedName>
</protein>
<dbReference type="EMBL" id="CP039355">
    <property type="protein sequence ID" value="QCE14325.1"/>
    <property type="molecule type" value="Genomic_DNA"/>
</dbReference>
<feature type="compositionally biased region" description="Polar residues" evidence="1">
    <location>
        <begin position="74"/>
        <end position="84"/>
    </location>
</feature>
<feature type="compositionally biased region" description="Pro residues" evidence="1">
    <location>
        <begin position="64"/>
        <end position="73"/>
    </location>
</feature>
<evidence type="ECO:0000313" key="2">
    <source>
        <dbReference type="EMBL" id="QCE14325.1"/>
    </source>
</evidence>
<reference evidence="2 3" key="1">
    <citation type="submission" date="2019-04" db="EMBL/GenBank/DDBJ databases">
        <title>An improved genome assembly and genetic linkage map for asparagus bean, Vigna unguiculata ssp. sesquipedialis.</title>
        <authorList>
            <person name="Xia Q."/>
            <person name="Zhang R."/>
            <person name="Dong Y."/>
        </authorList>
    </citation>
    <scope>NUCLEOTIDE SEQUENCE [LARGE SCALE GENOMIC DNA]</scope>
    <source>
        <tissue evidence="2">Leaf</tissue>
    </source>
</reference>
<feature type="region of interest" description="Disordered" evidence="1">
    <location>
        <begin position="49"/>
        <end position="86"/>
    </location>
</feature>